<sequence>MAGAVMPAYATALFFCFSGIQHEGRAGQGVPFSMGSRGLGLFHDFYFTVSPPETGLASQWQQGIA</sequence>
<accession>A0ABQ6W1J5</accession>
<dbReference type="Proteomes" id="UP000427842">
    <property type="component" value="Unassembled WGS sequence"/>
</dbReference>
<evidence type="ECO:0000313" key="2">
    <source>
        <dbReference type="Proteomes" id="UP000427842"/>
    </source>
</evidence>
<keyword evidence="2" id="KW-1185">Reference proteome</keyword>
<evidence type="ECO:0000313" key="1">
    <source>
        <dbReference type="EMBL" id="KAB8124583.1"/>
    </source>
</evidence>
<dbReference type="EMBL" id="QYAZ01000001">
    <property type="protein sequence ID" value="KAB8124583.1"/>
    <property type="molecule type" value="Genomic_DNA"/>
</dbReference>
<organism evidence="1 2">
    <name type="scientific">Komagataeibacter medellinensis</name>
    <dbReference type="NCBI Taxonomy" id="1177712"/>
    <lineage>
        <taxon>Bacteria</taxon>
        <taxon>Pseudomonadati</taxon>
        <taxon>Pseudomonadota</taxon>
        <taxon>Alphaproteobacteria</taxon>
        <taxon>Acetobacterales</taxon>
        <taxon>Acetobacteraceae</taxon>
        <taxon>Komagataeibacter</taxon>
    </lineage>
</organism>
<gene>
    <name evidence="1" type="ORF">D3W54_10845</name>
</gene>
<proteinExistence type="predicted"/>
<reference evidence="1 2" key="1">
    <citation type="submission" date="2018-09" db="EMBL/GenBank/DDBJ databases">
        <title>Genome sequence and characterization of the bcs clusters for the production of nanocellulose from the low pH resistant strain Komagataeibacter medellinensis ID13488.</title>
        <authorList>
            <person name="Hernandez-Arriaga A.M."/>
            <person name="Del Cerro C."/>
            <person name="Urbina L."/>
            <person name="Eceiza A."/>
            <person name="Retegi A."/>
            <person name="Prieto M.A."/>
        </authorList>
    </citation>
    <scope>NUCLEOTIDE SEQUENCE [LARGE SCALE GENOMIC DNA]</scope>
    <source>
        <strain evidence="1 2">ID13488</strain>
    </source>
</reference>
<protein>
    <submittedName>
        <fullName evidence="1">Uncharacterized protein</fullName>
    </submittedName>
</protein>
<comment type="caution">
    <text evidence="1">The sequence shown here is derived from an EMBL/GenBank/DDBJ whole genome shotgun (WGS) entry which is preliminary data.</text>
</comment>
<name>A0ABQ6W1J5_9PROT</name>